<feature type="region of interest" description="Disordered" evidence="1">
    <location>
        <begin position="59"/>
        <end position="110"/>
    </location>
</feature>
<dbReference type="Proteomes" id="UP000314985">
    <property type="component" value="Chromosome 9"/>
</dbReference>
<dbReference type="ExpressionAtlas" id="A0A4X1TC84">
    <property type="expression patterns" value="baseline"/>
</dbReference>
<proteinExistence type="predicted"/>
<dbReference type="AlphaFoldDB" id="A0A4X1TC84"/>
<organism evidence="2 3">
    <name type="scientific">Sus scrofa</name>
    <name type="common">Pig</name>
    <dbReference type="NCBI Taxonomy" id="9823"/>
    <lineage>
        <taxon>Eukaryota</taxon>
        <taxon>Metazoa</taxon>
        <taxon>Chordata</taxon>
        <taxon>Craniata</taxon>
        <taxon>Vertebrata</taxon>
        <taxon>Euteleostomi</taxon>
        <taxon>Mammalia</taxon>
        <taxon>Eutheria</taxon>
        <taxon>Laurasiatheria</taxon>
        <taxon>Artiodactyla</taxon>
        <taxon>Suina</taxon>
        <taxon>Suidae</taxon>
        <taxon>Sus</taxon>
    </lineage>
</organism>
<dbReference type="Proteomes" id="UP000694728">
    <property type="component" value="Unplaced"/>
</dbReference>
<feature type="region of interest" description="Disordered" evidence="1">
    <location>
        <begin position="1"/>
        <end position="29"/>
    </location>
</feature>
<dbReference type="Proteomes" id="UP000694727">
    <property type="component" value="Unplaced"/>
</dbReference>
<protein>
    <submittedName>
        <fullName evidence="2">Uncharacterized protein</fullName>
    </submittedName>
</protein>
<reference evidence="2 3" key="1">
    <citation type="submission" date="2017-08" db="EMBL/GenBank/DDBJ databases">
        <title>USMARCv1.0.</title>
        <authorList>
            <person name="Hannum G.I."/>
            <person name="Koren S."/>
            <person name="Schroeder S.G."/>
            <person name="Chin S.C."/>
            <person name="Nonneman D.J."/>
            <person name="Becker S.A."/>
            <person name="Rosen B.D."/>
            <person name="Bickhart D.M."/>
            <person name="Putnam N.H."/>
            <person name="Green R.E."/>
            <person name="Tuggle C.K."/>
            <person name="Liu H."/>
            <person name="Rohrer G.A."/>
            <person name="Warr A."/>
            <person name="Hall R."/>
            <person name="Kim K."/>
            <person name="Hume D.A."/>
            <person name="Talbot R."/>
            <person name="Chow W."/>
            <person name="Howe K."/>
            <person name="Schwartz A.S."/>
            <person name="Watson M."/>
            <person name="Archibald A.L."/>
            <person name="Phillippy A.M."/>
            <person name="Smith T.P.L."/>
        </authorList>
    </citation>
    <scope>NUCLEOTIDE SEQUENCE [LARGE SCALE GENOMIC DNA]</scope>
</reference>
<evidence type="ECO:0000313" key="3">
    <source>
        <dbReference type="Proteomes" id="UP000314985"/>
    </source>
</evidence>
<dbReference type="Proteomes" id="UP000694724">
    <property type="component" value="Unplaced"/>
</dbReference>
<dbReference type="Ensembl" id="ENSSSCT00025036394.1">
    <property type="protein sequence ID" value="ENSSSCP00025015221.1"/>
    <property type="gene ID" value="ENSSSCG00025026890.1"/>
</dbReference>
<dbReference type="Ensembl" id="ENSSSCT00055024518.1">
    <property type="protein sequence ID" value="ENSSSCP00055019458.1"/>
    <property type="gene ID" value="ENSSSCG00055012461.1"/>
</dbReference>
<name>A0A4X1TC84_PIG</name>
<dbReference type="Ensembl" id="ENSSSCT00045010995.1">
    <property type="protein sequence ID" value="ENSSSCP00045007496.1"/>
    <property type="gene ID" value="ENSSSCG00045006606.1"/>
</dbReference>
<evidence type="ECO:0000256" key="1">
    <source>
        <dbReference type="SAM" id="MobiDB-lite"/>
    </source>
</evidence>
<accession>A0A4X1TC84</accession>
<sequence>MTWSLPEGSLISGFHSEENPARPSPPPSSHCFPHIALRGTWTGSPGRWCCWPCRRTPQRPCTGCSSGSVTTRGRGCAPPCARPGSAGREGPSEPEAGRGRETRPPLSDPSLTPLSSLCQHLSLALGTNWWEAPESTVGTWVYPRQKVGLRLVKWPGLCARTGLGRTPKALKVTWVGTSKM</sequence>
<evidence type="ECO:0000313" key="2">
    <source>
        <dbReference type="Ensembl" id="ENSSSCP00070012831.1"/>
    </source>
</evidence>
<reference evidence="2" key="2">
    <citation type="submission" date="2025-05" db="UniProtKB">
        <authorList>
            <consortium name="Ensembl"/>
        </authorList>
    </citation>
    <scope>IDENTIFICATION</scope>
</reference>
<dbReference type="Ensembl" id="ENSSSCT00070015509.1">
    <property type="protein sequence ID" value="ENSSSCP00070012831.1"/>
    <property type="gene ID" value="ENSSSCG00070008036.1"/>
</dbReference>